<sequence>MSQVKYLVKLFLSHWREFFGALVLYRHQIQNLFGKNWARFCFERTQSGSTIP</sequence>
<reference evidence="1 2" key="1">
    <citation type="submission" date="2023-10" db="EMBL/GenBank/DDBJ databases">
        <title>Sorlinia euscelidii gen. nov., sp. nov., an acetic acid bacteria isolated from the gut of Euscelidius variegatus emitter.</title>
        <authorList>
            <person name="Michoud G."/>
            <person name="Marasco R."/>
            <person name="Seferji K."/>
            <person name="Gonella E."/>
            <person name="Garuglieri E."/>
            <person name="Alma A."/>
            <person name="Mapelli F."/>
            <person name="Borin S."/>
            <person name="Daffonchio D."/>
            <person name="Crotti E."/>
        </authorList>
    </citation>
    <scope>NUCLEOTIDE SEQUENCE [LARGE SCALE GENOMIC DNA]</scope>
    <source>
        <strain evidence="1 2">EV16P</strain>
    </source>
</reference>
<name>A0ABU7U3A0_9PROT</name>
<keyword evidence="2" id="KW-1185">Reference proteome</keyword>
<evidence type="ECO:0000313" key="1">
    <source>
        <dbReference type="EMBL" id="MEE8658556.1"/>
    </source>
</evidence>
<organism evidence="1 2">
    <name type="scientific">Sorlinia euscelidii</name>
    <dbReference type="NCBI Taxonomy" id="3081148"/>
    <lineage>
        <taxon>Bacteria</taxon>
        <taxon>Pseudomonadati</taxon>
        <taxon>Pseudomonadota</taxon>
        <taxon>Alphaproteobacteria</taxon>
        <taxon>Acetobacterales</taxon>
        <taxon>Acetobacteraceae</taxon>
        <taxon>Sorlinia</taxon>
    </lineage>
</organism>
<accession>A0ABU7U3A0</accession>
<comment type="caution">
    <text evidence="1">The sequence shown here is derived from an EMBL/GenBank/DDBJ whole genome shotgun (WGS) entry which is preliminary data.</text>
</comment>
<proteinExistence type="predicted"/>
<evidence type="ECO:0000313" key="2">
    <source>
        <dbReference type="Proteomes" id="UP001312908"/>
    </source>
</evidence>
<dbReference type="EMBL" id="JAWJZY010000002">
    <property type="protein sequence ID" value="MEE8658556.1"/>
    <property type="molecule type" value="Genomic_DNA"/>
</dbReference>
<dbReference type="Proteomes" id="UP001312908">
    <property type="component" value="Unassembled WGS sequence"/>
</dbReference>
<protein>
    <submittedName>
        <fullName evidence="1">Uncharacterized protein</fullName>
    </submittedName>
</protein>
<gene>
    <name evidence="1" type="ORF">DOFOFD_05980</name>
</gene>